<accession>A0AAV5QXP6</accession>
<comment type="caution">
    <text evidence="2">The sequence shown here is derived from an EMBL/GenBank/DDBJ whole genome shotgun (WGS) entry which is preliminary data.</text>
</comment>
<evidence type="ECO:0000313" key="2">
    <source>
        <dbReference type="EMBL" id="GMM43716.1"/>
    </source>
</evidence>
<keyword evidence="1" id="KW-0812">Transmembrane</keyword>
<gene>
    <name evidence="2" type="ORF">DAPK24_002910</name>
</gene>
<protein>
    <submittedName>
        <fullName evidence="2">Uncharacterized protein</fullName>
    </submittedName>
</protein>
<dbReference type="AlphaFoldDB" id="A0AAV5QXP6"/>
<keyword evidence="1" id="KW-1133">Transmembrane helix</keyword>
<evidence type="ECO:0000313" key="3">
    <source>
        <dbReference type="Proteomes" id="UP001378960"/>
    </source>
</evidence>
<sequence length="507" mass="59398">MSLLTQYLKLSPSRVRPLLKKTLLPHRIPNFSTNTTLYSKLKFNSDLNSNLVSHSSILSKIHARNFHTSPIRNAEFWKVGTNIKIFRTMLKESGSSQWKYRVVLFLVIFTILNFVFNVMLTILTNIYLETLQPSCWKFGFTVNTDFKTGLVDEYIKLEESNANKNYFKCLKLLAKDNGILYNTDIDDENINISDILLRTDELDSWFFKMKNENYVSVYCDLLLRYALTCEESNYINVQKIINHTFDLINHYEKFTDKEISTYSLKSKALRIQADLLKANDENFELVEKKYLESIKLIIDHEYKNEHDNIEDITLVPSNEISSNNLTNALLDICSFYSDTRDPKYIKKSLKILLSDLRSLENEFDQLDSHFNSNDIYRKNKKTLSNENEKRLMELRFEKIPLLNLQISELLWFNKQYDKAIEFAKESAQVSSMYANMNFNSAKIAKLGFINLATMFKHQNDIDGYNLCIQRAEEIPIPLDAFARLPRSVRDTVLEYWFGSWGKFLFPG</sequence>
<evidence type="ECO:0000256" key="1">
    <source>
        <dbReference type="SAM" id="Phobius"/>
    </source>
</evidence>
<dbReference type="Proteomes" id="UP001378960">
    <property type="component" value="Unassembled WGS sequence"/>
</dbReference>
<keyword evidence="1" id="KW-0472">Membrane</keyword>
<name>A0AAV5QXP6_PICKL</name>
<feature type="transmembrane region" description="Helical" evidence="1">
    <location>
        <begin position="102"/>
        <end position="128"/>
    </location>
</feature>
<organism evidence="2 3">
    <name type="scientific">Pichia kluyveri</name>
    <name type="common">Yeast</name>
    <dbReference type="NCBI Taxonomy" id="36015"/>
    <lineage>
        <taxon>Eukaryota</taxon>
        <taxon>Fungi</taxon>
        <taxon>Dikarya</taxon>
        <taxon>Ascomycota</taxon>
        <taxon>Saccharomycotina</taxon>
        <taxon>Pichiomycetes</taxon>
        <taxon>Pichiales</taxon>
        <taxon>Pichiaceae</taxon>
        <taxon>Pichia</taxon>
    </lineage>
</organism>
<keyword evidence="3" id="KW-1185">Reference proteome</keyword>
<dbReference type="EMBL" id="BTGB01000001">
    <property type="protein sequence ID" value="GMM43716.1"/>
    <property type="molecule type" value="Genomic_DNA"/>
</dbReference>
<reference evidence="2 3" key="1">
    <citation type="journal article" date="2023" name="Elife">
        <title>Identification of key yeast species and microbe-microbe interactions impacting larval growth of Drosophila in the wild.</title>
        <authorList>
            <person name="Mure A."/>
            <person name="Sugiura Y."/>
            <person name="Maeda R."/>
            <person name="Honda K."/>
            <person name="Sakurai N."/>
            <person name="Takahashi Y."/>
            <person name="Watada M."/>
            <person name="Katoh T."/>
            <person name="Gotoh A."/>
            <person name="Gotoh Y."/>
            <person name="Taniguchi I."/>
            <person name="Nakamura K."/>
            <person name="Hayashi T."/>
            <person name="Katayama T."/>
            <person name="Uemura T."/>
            <person name="Hattori Y."/>
        </authorList>
    </citation>
    <scope>NUCLEOTIDE SEQUENCE [LARGE SCALE GENOMIC DNA]</scope>
    <source>
        <strain evidence="2 3">PK-24</strain>
    </source>
</reference>
<proteinExistence type="predicted"/>